<dbReference type="CDD" id="cd12797">
    <property type="entry name" value="M23_peptidase"/>
    <property type="match status" value="1"/>
</dbReference>
<dbReference type="PANTHER" id="PTHR21666:SF291">
    <property type="entry name" value="STAGE II SPORULATION PROTEIN Q"/>
    <property type="match status" value="1"/>
</dbReference>
<accession>A0A171KW34</accession>
<evidence type="ECO:0000313" key="5">
    <source>
        <dbReference type="Proteomes" id="UP000292039"/>
    </source>
</evidence>
<dbReference type="GO" id="GO:0004222">
    <property type="term" value="F:metalloendopeptidase activity"/>
    <property type="evidence" value="ECO:0007669"/>
    <property type="project" value="TreeGrafter"/>
</dbReference>
<keyword evidence="4" id="KW-1185">Reference proteome</keyword>
<evidence type="ECO:0000259" key="1">
    <source>
        <dbReference type="Pfam" id="PF01551"/>
    </source>
</evidence>
<dbReference type="PATRIC" id="fig|206506.3.peg.453"/>
<dbReference type="Gene3D" id="2.70.70.10">
    <property type="entry name" value="Glucose Permease (Domain IIA)"/>
    <property type="match status" value="1"/>
</dbReference>
<dbReference type="EMBL" id="SGWZ01000001">
    <property type="protein sequence ID" value="RZS73639.1"/>
    <property type="molecule type" value="Genomic_DNA"/>
</dbReference>
<feature type="domain" description="M23ase beta-sheet core" evidence="1">
    <location>
        <begin position="208"/>
        <end position="302"/>
    </location>
</feature>
<reference evidence="2 4" key="1">
    <citation type="submission" date="2015-04" db="EMBL/GenBank/DDBJ databases">
        <title>Genome sequence of Kerstersia gyiorum CG1.</title>
        <authorList>
            <person name="Greninger A.L."/>
            <person name="Kozyreva V."/>
            <person name="Chaturvedi V."/>
        </authorList>
    </citation>
    <scope>NUCLEOTIDE SEQUENCE [LARGE SCALE GENOMIC DNA]</scope>
    <source>
        <strain evidence="2 4">CG1</strain>
    </source>
</reference>
<proteinExistence type="predicted"/>
<dbReference type="AlphaFoldDB" id="A0A171KW34"/>
<gene>
    <name evidence="2" type="ORF">AAV32_02050</name>
    <name evidence="3" type="ORF">EV679_0837</name>
</gene>
<dbReference type="RefSeq" id="WP_238591284.1">
    <property type="nucleotide sequence ID" value="NZ_JALJYI010000001.1"/>
</dbReference>
<organism evidence="2 4">
    <name type="scientific">Kerstersia gyiorum</name>
    <dbReference type="NCBI Taxonomy" id="206506"/>
    <lineage>
        <taxon>Bacteria</taxon>
        <taxon>Pseudomonadati</taxon>
        <taxon>Pseudomonadota</taxon>
        <taxon>Betaproteobacteria</taxon>
        <taxon>Burkholderiales</taxon>
        <taxon>Alcaligenaceae</taxon>
        <taxon>Kerstersia</taxon>
    </lineage>
</organism>
<dbReference type="STRING" id="206506.AAV32_02050"/>
<comment type="caution">
    <text evidence="2">The sequence shown here is derived from an EMBL/GenBank/DDBJ whole genome shotgun (WGS) entry which is preliminary data.</text>
</comment>
<reference evidence="3 5" key="2">
    <citation type="submission" date="2019-02" db="EMBL/GenBank/DDBJ databases">
        <title>Genomic Encyclopedia of Type Strains, Phase IV (KMG-IV): sequencing the most valuable type-strain genomes for metagenomic binning, comparative biology and taxonomic classification.</title>
        <authorList>
            <person name="Goeker M."/>
        </authorList>
    </citation>
    <scope>NUCLEOTIDE SEQUENCE [LARGE SCALE GENOMIC DNA]</scope>
    <source>
        <strain evidence="3 5">DSM 16618</strain>
    </source>
</reference>
<dbReference type="FunFam" id="2.70.70.10:FF:000006">
    <property type="entry name" value="M23 family peptidase"/>
    <property type="match status" value="1"/>
</dbReference>
<dbReference type="InterPro" id="IPR016047">
    <property type="entry name" value="M23ase_b-sheet_dom"/>
</dbReference>
<evidence type="ECO:0000313" key="2">
    <source>
        <dbReference type="EMBL" id="KKO73101.1"/>
    </source>
</evidence>
<dbReference type="Proteomes" id="UP000078084">
    <property type="component" value="Unassembled WGS sequence"/>
</dbReference>
<dbReference type="EMBL" id="LBNE01000001">
    <property type="protein sequence ID" value="KKO73101.1"/>
    <property type="molecule type" value="Genomic_DNA"/>
</dbReference>
<dbReference type="PANTHER" id="PTHR21666">
    <property type="entry name" value="PEPTIDASE-RELATED"/>
    <property type="match status" value="1"/>
</dbReference>
<dbReference type="InterPro" id="IPR011055">
    <property type="entry name" value="Dup_hybrid_motif"/>
</dbReference>
<dbReference type="Pfam" id="PF01551">
    <property type="entry name" value="Peptidase_M23"/>
    <property type="match status" value="1"/>
</dbReference>
<evidence type="ECO:0000313" key="4">
    <source>
        <dbReference type="Proteomes" id="UP000078084"/>
    </source>
</evidence>
<protein>
    <submittedName>
        <fullName evidence="3">Peptidase M23-like protein</fullName>
    </submittedName>
</protein>
<evidence type="ECO:0000313" key="3">
    <source>
        <dbReference type="EMBL" id="RZS73639.1"/>
    </source>
</evidence>
<dbReference type="SUPFAM" id="SSF51261">
    <property type="entry name" value="Duplicated hybrid motif"/>
    <property type="match status" value="1"/>
</dbReference>
<name>A0A171KW34_9BURK</name>
<dbReference type="InterPro" id="IPR050570">
    <property type="entry name" value="Cell_wall_metabolism_enzyme"/>
</dbReference>
<dbReference type="Proteomes" id="UP000292039">
    <property type="component" value="Unassembled WGS sequence"/>
</dbReference>
<sequence length="330" mass="35044">MKIMIVHRSGGEVTRRVLGGLPVTLLLMAGLVAAAALGALGMRYWDVRGGVPREGIMPPEQVLRDSAFLRDNVGMLAGKVGDLQARLATLDGLGRRLANRAGLRVPEGEFHAAASGGALSPVDGVMDDTDGAATVPRYSAEDIGRLLDELQRKLEEQSGMYTVLDAALTRQGADKARLPTRQPLAEKYPYLSSSYGWRRNPVTGRMSMHEGLDFAAPPGTPIVAASGGVVVESRYHNAYGNLVEIDHGDGLITRYAHARKLLVKTGDLVAPGQPIAEVGSTGRSTGPHLHFEVRMAGQALDPKLFLAANASQSTLAGILDEAGNKSARLR</sequence>